<dbReference type="PANTHER" id="PTHR10422:SF38">
    <property type="entry name" value="CYTOCHROME B SUBUNIT OF NITRIC OXIDE REDUCTASE"/>
    <property type="match status" value="1"/>
</dbReference>
<feature type="transmembrane region" description="Helical" evidence="1">
    <location>
        <begin position="109"/>
        <end position="132"/>
    </location>
</feature>
<evidence type="ECO:0000256" key="1">
    <source>
        <dbReference type="SAM" id="Phobius"/>
    </source>
</evidence>
<dbReference type="SUPFAM" id="SSF81442">
    <property type="entry name" value="Cytochrome c oxidase subunit I-like"/>
    <property type="match status" value="1"/>
</dbReference>
<dbReference type="GO" id="GO:0020037">
    <property type="term" value="F:heme binding"/>
    <property type="evidence" value="ECO:0007669"/>
    <property type="project" value="InterPro"/>
</dbReference>
<accession>A0A7C2M317</accession>
<dbReference type="AlphaFoldDB" id="A0A7C2M317"/>
<dbReference type="GO" id="GO:0009060">
    <property type="term" value="P:aerobic respiration"/>
    <property type="evidence" value="ECO:0007669"/>
    <property type="project" value="InterPro"/>
</dbReference>
<name>A0A7C2M317_9FLAO</name>
<sequence>LEVVPLVLIGIEAYENYRLSKATKWISDYKWPIYCLVAVAFWNFLGAGIFGFIINPPIALYYMQGLNTTAVHAHTALFGVYGMLGIGLMMFVLRSMYRQQVWSERLLKFSFWSINIGLILMVLLSVLPIGLLQTVASVNEGMWYARSAEFMQQPGMDTLRWLRVIGDTIFAVGLVAFVYFVFSLNSKKKQVQTERIEKEEPVLEDVE</sequence>
<feature type="transmembrane region" description="Helical" evidence="1">
    <location>
        <begin position="161"/>
        <end position="182"/>
    </location>
</feature>
<dbReference type="GO" id="GO:0016020">
    <property type="term" value="C:membrane"/>
    <property type="evidence" value="ECO:0007669"/>
    <property type="project" value="InterPro"/>
</dbReference>
<feature type="transmembrane region" description="Helical" evidence="1">
    <location>
        <begin position="31"/>
        <end position="54"/>
    </location>
</feature>
<dbReference type="Gene3D" id="1.20.210.10">
    <property type="entry name" value="Cytochrome c oxidase-like, subunit I domain"/>
    <property type="match status" value="1"/>
</dbReference>
<comment type="caution">
    <text evidence="2">The sequence shown here is derived from an EMBL/GenBank/DDBJ whole genome shotgun (WGS) entry which is preliminary data.</text>
</comment>
<protein>
    <submittedName>
        <fullName evidence="2">Nitric-oxide reductase large subunit</fullName>
    </submittedName>
</protein>
<dbReference type="EMBL" id="DSEE01000547">
    <property type="protein sequence ID" value="HER41063.1"/>
    <property type="molecule type" value="Genomic_DNA"/>
</dbReference>
<organism evidence="2">
    <name type="scientific">Salinimicrobium catena</name>
    <dbReference type="NCBI Taxonomy" id="390640"/>
    <lineage>
        <taxon>Bacteria</taxon>
        <taxon>Pseudomonadati</taxon>
        <taxon>Bacteroidota</taxon>
        <taxon>Flavobacteriia</taxon>
        <taxon>Flavobacteriales</taxon>
        <taxon>Flavobacteriaceae</taxon>
        <taxon>Salinimicrobium</taxon>
    </lineage>
</organism>
<dbReference type="InterPro" id="IPR036927">
    <property type="entry name" value="Cyt_c_oxase-like_su1_sf"/>
</dbReference>
<dbReference type="GO" id="GO:0004129">
    <property type="term" value="F:cytochrome-c oxidase activity"/>
    <property type="evidence" value="ECO:0007669"/>
    <property type="project" value="InterPro"/>
</dbReference>
<reference evidence="2" key="1">
    <citation type="journal article" date="2020" name="mSystems">
        <title>Genome- and Community-Level Interaction Insights into Carbon Utilization and Element Cycling Functions of Hydrothermarchaeota in Hydrothermal Sediment.</title>
        <authorList>
            <person name="Zhou Z."/>
            <person name="Liu Y."/>
            <person name="Xu W."/>
            <person name="Pan J."/>
            <person name="Luo Z.H."/>
            <person name="Li M."/>
        </authorList>
    </citation>
    <scope>NUCLEOTIDE SEQUENCE [LARGE SCALE GENOMIC DNA]</scope>
    <source>
        <strain evidence="2">SpSt-1235</strain>
    </source>
</reference>
<dbReference type="Proteomes" id="UP000885753">
    <property type="component" value="Unassembled WGS sequence"/>
</dbReference>
<evidence type="ECO:0000313" key="2">
    <source>
        <dbReference type="EMBL" id="HER41063.1"/>
    </source>
</evidence>
<dbReference type="Pfam" id="PF00115">
    <property type="entry name" value="COX1"/>
    <property type="match status" value="1"/>
</dbReference>
<keyword evidence="1" id="KW-0472">Membrane</keyword>
<proteinExistence type="predicted"/>
<keyword evidence="1" id="KW-0812">Transmembrane</keyword>
<feature type="transmembrane region" description="Helical" evidence="1">
    <location>
        <begin position="74"/>
        <end position="97"/>
    </location>
</feature>
<feature type="non-terminal residue" evidence="2">
    <location>
        <position position="1"/>
    </location>
</feature>
<keyword evidence="1" id="KW-1133">Transmembrane helix</keyword>
<dbReference type="InterPro" id="IPR000883">
    <property type="entry name" value="Cyt_C_Oxase_1"/>
</dbReference>
<gene>
    <name evidence="2" type="ORF">ENO10_07575</name>
</gene>
<dbReference type="PANTHER" id="PTHR10422">
    <property type="entry name" value="CYTOCHROME C OXIDASE SUBUNIT 1"/>
    <property type="match status" value="1"/>
</dbReference>